<feature type="region of interest" description="Disordered" evidence="9">
    <location>
        <begin position="84"/>
        <end position="105"/>
    </location>
</feature>
<proteinExistence type="inferred from homology"/>
<organism evidence="11 12">
    <name type="scientific">Parastrongyloides trichosuri</name>
    <name type="common">Possum-specific nematode worm</name>
    <dbReference type="NCBI Taxonomy" id="131310"/>
    <lineage>
        <taxon>Eukaryota</taxon>
        <taxon>Metazoa</taxon>
        <taxon>Ecdysozoa</taxon>
        <taxon>Nematoda</taxon>
        <taxon>Chromadorea</taxon>
        <taxon>Rhabditida</taxon>
        <taxon>Tylenchina</taxon>
        <taxon>Panagrolaimomorpha</taxon>
        <taxon>Strongyloidoidea</taxon>
        <taxon>Strongyloididae</taxon>
        <taxon>Parastrongyloides</taxon>
    </lineage>
</organism>
<evidence type="ECO:0000256" key="8">
    <source>
        <dbReference type="ARBA" id="ARBA00023136"/>
    </source>
</evidence>
<evidence type="ECO:0000256" key="4">
    <source>
        <dbReference type="ARBA" id="ARBA00022692"/>
    </source>
</evidence>
<evidence type="ECO:0000256" key="2">
    <source>
        <dbReference type="ARBA" id="ARBA00004673"/>
    </source>
</evidence>
<dbReference type="PANTHER" id="PTHR48416">
    <property type="entry name" value="CYTOCHROME C OXIDASE SUBUNIT 6C"/>
    <property type="match status" value="1"/>
</dbReference>
<feature type="compositionally biased region" description="Low complexity" evidence="9">
    <location>
        <begin position="87"/>
        <end position="96"/>
    </location>
</feature>
<dbReference type="STRING" id="131310.A0A0N4ZKJ1"/>
<keyword evidence="5" id="KW-0999">Mitochondrion inner membrane</keyword>
<keyword evidence="7" id="KW-0496">Mitochondrion</keyword>
<feature type="transmembrane region" description="Helical" evidence="10">
    <location>
        <begin position="12"/>
        <end position="35"/>
    </location>
</feature>
<name>A0A0N4ZKJ1_PARTI</name>
<protein>
    <submittedName>
        <fullName evidence="12">COX6C domain-containing protein</fullName>
    </submittedName>
</protein>
<comment type="similarity">
    <text evidence="3">Belongs to the cytochrome c oxidase subunit 6c family.</text>
</comment>
<dbReference type="InterPro" id="IPR037169">
    <property type="entry name" value="Cytochrome_c_oxidase_VIc_sf"/>
</dbReference>
<dbReference type="PANTHER" id="PTHR48416:SF1">
    <property type="entry name" value="CYTOCHROME C OXIDASE SUBUNIT 6C"/>
    <property type="match status" value="1"/>
</dbReference>
<comment type="pathway">
    <text evidence="2">Energy metabolism; oxidative phosphorylation.</text>
</comment>
<evidence type="ECO:0000256" key="10">
    <source>
        <dbReference type="SAM" id="Phobius"/>
    </source>
</evidence>
<keyword evidence="11" id="KW-1185">Reference proteome</keyword>
<comment type="subcellular location">
    <subcellularLocation>
        <location evidence="1">Mitochondrion inner membrane</location>
        <topology evidence="1">Single-pass membrane protein</topology>
    </subcellularLocation>
</comment>
<sequence>MAPVMRGMIHSFARQGIFLGLGAGFASTIAFYFGFVQPRQKKYDEFFANYDPYTRMREICEAGKGYMHTCPEELAKLYEEKGKPIASNKSSSSTASFEVISGSEE</sequence>
<dbReference type="GO" id="GO:0005743">
    <property type="term" value="C:mitochondrial inner membrane"/>
    <property type="evidence" value="ECO:0007669"/>
    <property type="project" value="UniProtKB-SubCell"/>
</dbReference>
<evidence type="ECO:0000313" key="11">
    <source>
        <dbReference type="Proteomes" id="UP000038045"/>
    </source>
</evidence>
<evidence type="ECO:0000256" key="3">
    <source>
        <dbReference type="ARBA" id="ARBA00007204"/>
    </source>
</evidence>
<dbReference type="WBParaSite" id="PTRK_0000862400.1">
    <property type="protein sequence ID" value="PTRK_0000862400.1"/>
    <property type="gene ID" value="PTRK_0000862400"/>
</dbReference>
<evidence type="ECO:0000256" key="6">
    <source>
        <dbReference type="ARBA" id="ARBA00022989"/>
    </source>
</evidence>
<dbReference type="InterPro" id="IPR034884">
    <property type="entry name" value="Cytochrome_c_oxidase_VIc/VIIs"/>
</dbReference>
<keyword evidence="8 10" id="KW-0472">Membrane</keyword>
<accession>A0A0N4ZKJ1</accession>
<evidence type="ECO:0000256" key="7">
    <source>
        <dbReference type="ARBA" id="ARBA00023128"/>
    </source>
</evidence>
<evidence type="ECO:0000256" key="9">
    <source>
        <dbReference type="SAM" id="MobiDB-lite"/>
    </source>
</evidence>
<dbReference type="AlphaFoldDB" id="A0A0N4ZKJ1"/>
<keyword evidence="4 10" id="KW-0812">Transmembrane</keyword>
<dbReference type="Proteomes" id="UP000038045">
    <property type="component" value="Unplaced"/>
</dbReference>
<keyword evidence="6 10" id="KW-1133">Transmembrane helix</keyword>
<dbReference type="SUPFAM" id="SSF81415">
    <property type="entry name" value="Mitochondrial cytochrome c oxidase subunit VIc"/>
    <property type="match status" value="1"/>
</dbReference>
<reference evidence="12" key="1">
    <citation type="submission" date="2017-02" db="UniProtKB">
        <authorList>
            <consortium name="WormBaseParasite"/>
        </authorList>
    </citation>
    <scope>IDENTIFICATION</scope>
</reference>
<dbReference type="Gene3D" id="4.10.93.10">
    <property type="entry name" value="Mitochondrial cytochrome c oxidase subunit VIc/VIIs"/>
    <property type="match status" value="1"/>
</dbReference>
<evidence type="ECO:0000313" key="12">
    <source>
        <dbReference type="WBParaSite" id="PTRK_0000862400.1"/>
    </source>
</evidence>
<evidence type="ECO:0000256" key="1">
    <source>
        <dbReference type="ARBA" id="ARBA00004434"/>
    </source>
</evidence>
<dbReference type="InterPro" id="IPR051389">
    <property type="entry name" value="Cytochrome_c_oxidase_VIc"/>
</dbReference>
<evidence type="ECO:0000256" key="5">
    <source>
        <dbReference type="ARBA" id="ARBA00022792"/>
    </source>
</evidence>
<dbReference type="Pfam" id="PF02937">
    <property type="entry name" value="COX6C"/>
    <property type="match status" value="1"/>
</dbReference>